<dbReference type="GO" id="GO:0005634">
    <property type="term" value="C:nucleus"/>
    <property type="evidence" value="ECO:0007669"/>
    <property type="project" value="InterPro"/>
</dbReference>
<feature type="region of interest" description="Disordered" evidence="1">
    <location>
        <begin position="1"/>
        <end position="55"/>
    </location>
</feature>
<evidence type="ECO:0000313" key="2">
    <source>
        <dbReference type="EMBL" id="KAK5603199.1"/>
    </source>
</evidence>
<feature type="compositionally biased region" description="Basic and acidic residues" evidence="1">
    <location>
        <begin position="135"/>
        <end position="147"/>
    </location>
</feature>
<dbReference type="PANTHER" id="PTHR11492:SF3">
    <property type="entry name" value="NUCLEAR FACTOR 1 X-TYPE"/>
    <property type="match status" value="1"/>
</dbReference>
<reference evidence="2 3" key="1">
    <citation type="submission" date="2021-06" db="EMBL/GenBank/DDBJ databases">
        <authorList>
            <person name="Palmer J.M."/>
        </authorList>
    </citation>
    <scope>NUCLEOTIDE SEQUENCE [LARGE SCALE GENOMIC DNA]</scope>
    <source>
        <strain evidence="2 3">MEX-2019</strain>
        <tissue evidence="2">Muscle</tissue>
    </source>
</reference>
<comment type="caution">
    <text evidence="2">The sequence shown here is derived from an EMBL/GenBank/DDBJ whole genome shotgun (WGS) entry which is preliminary data.</text>
</comment>
<dbReference type="InterPro" id="IPR000647">
    <property type="entry name" value="CTF/NFI"/>
</dbReference>
<feature type="compositionally biased region" description="Polar residues" evidence="1">
    <location>
        <begin position="37"/>
        <end position="47"/>
    </location>
</feature>
<feature type="region of interest" description="Disordered" evidence="1">
    <location>
        <begin position="135"/>
        <end position="173"/>
    </location>
</feature>
<dbReference type="EMBL" id="JAHHUM010002553">
    <property type="protein sequence ID" value="KAK5603199.1"/>
    <property type="molecule type" value="Genomic_DNA"/>
</dbReference>
<dbReference type="GO" id="GO:0000981">
    <property type="term" value="F:DNA-binding transcription factor activity, RNA polymerase II-specific"/>
    <property type="evidence" value="ECO:0007669"/>
    <property type="project" value="TreeGrafter"/>
</dbReference>
<evidence type="ECO:0000256" key="1">
    <source>
        <dbReference type="SAM" id="MobiDB-lite"/>
    </source>
</evidence>
<keyword evidence="3" id="KW-1185">Reference proteome</keyword>
<dbReference type="AlphaFoldDB" id="A0AAV9R346"/>
<gene>
    <name evidence="2" type="ORF">CRENBAI_012881</name>
</gene>
<protein>
    <submittedName>
        <fullName evidence="2">Uncharacterized protein</fullName>
    </submittedName>
</protein>
<feature type="compositionally biased region" description="Pro residues" evidence="1">
    <location>
        <begin position="7"/>
        <end position="23"/>
    </location>
</feature>
<accession>A0AAV9R346</accession>
<name>A0AAV9R346_9TELE</name>
<organism evidence="2 3">
    <name type="scientific">Crenichthys baileyi</name>
    <name type="common">White River springfish</name>
    <dbReference type="NCBI Taxonomy" id="28760"/>
    <lineage>
        <taxon>Eukaryota</taxon>
        <taxon>Metazoa</taxon>
        <taxon>Chordata</taxon>
        <taxon>Craniata</taxon>
        <taxon>Vertebrata</taxon>
        <taxon>Euteleostomi</taxon>
        <taxon>Actinopterygii</taxon>
        <taxon>Neopterygii</taxon>
        <taxon>Teleostei</taxon>
        <taxon>Neoteleostei</taxon>
        <taxon>Acanthomorphata</taxon>
        <taxon>Ovalentaria</taxon>
        <taxon>Atherinomorphae</taxon>
        <taxon>Cyprinodontiformes</taxon>
        <taxon>Goodeidae</taxon>
        <taxon>Crenichthys</taxon>
    </lineage>
</organism>
<dbReference type="Pfam" id="PF00859">
    <property type="entry name" value="CTF_NFI"/>
    <property type="match status" value="1"/>
</dbReference>
<dbReference type="GO" id="GO:0000978">
    <property type="term" value="F:RNA polymerase II cis-regulatory region sequence-specific DNA binding"/>
    <property type="evidence" value="ECO:0007669"/>
    <property type="project" value="TreeGrafter"/>
</dbReference>
<proteinExistence type="predicted"/>
<sequence>MPGSFLLPPPPPVARPVPLPMPDSKPNSTPPDGGLSSPASPSYSTPGATAPNRFVGIGSRDNNFLNIPQQTQEIINVHTLARGCHRFPLPNNIYTKLDVRMLWTAFVRPKGCNSSVGSKTLPRVNQRENLIWVKREGRMDGSKEGSRPPHAIEAQQRCRSKKRTWERSASPAL</sequence>
<dbReference type="PANTHER" id="PTHR11492">
    <property type="entry name" value="NUCLEAR FACTOR I"/>
    <property type="match status" value="1"/>
</dbReference>
<evidence type="ECO:0000313" key="3">
    <source>
        <dbReference type="Proteomes" id="UP001311232"/>
    </source>
</evidence>
<dbReference type="Proteomes" id="UP001311232">
    <property type="component" value="Unassembled WGS sequence"/>
</dbReference>